<evidence type="ECO:0000256" key="4">
    <source>
        <dbReference type="ARBA" id="ARBA00005161"/>
    </source>
</evidence>
<reference evidence="16 17" key="2">
    <citation type="journal article" date="2011" name="J. Bacteriol.">
        <title>Complete genome sequence of strain HTCC2503T of Parvularcula bermudensis, the type species of the order "Parvularculales" in the class Alphaproteobacteria.</title>
        <authorList>
            <person name="Oh H.M."/>
            <person name="Kang I."/>
            <person name="Vergin K.L."/>
            <person name="Kang D."/>
            <person name="Rhee K.H."/>
            <person name="Giovannoni S.J."/>
            <person name="Cho J.C."/>
        </authorList>
    </citation>
    <scope>NUCLEOTIDE SEQUENCE [LARGE SCALE GENOMIC DNA]</scope>
    <source>
        <strain evidence="17">ATCC BAA-594 / HTCC2503 / KCTC 12087</strain>
    </source>
</reference>
<comment type="catalytic activity">
    <reaction evidence="13">
        <text>(S)-dihydroorotate + a quinone = orotate + a quinol</text>
        <dbReference type="Rhea" id="RHEA:30187"/>
        <dbReference type="ChEBI" id="CHEBI:24646"/>
        <dbReference type="ChEBI" id="CHEBI:30839"/>
        <dbReference type="ChEBI" id="CHEBI:30864"/>
        <dbReference type="ChEBI" id="CHEBI:132124"/>
        <dbReference type="EC" id="1.3.5.2"/>
    </reaction>
</comment>
<comment type="similarity">
    <text evidence="5">Belongs to the dihydroorotate dehydrogenase family. Type 2 subfamily.</text>
</comment>
<evidence type="ECO:0000256" key="10">
    <source>
        <dbReference type="ARBA" id="ARBA00022975"/>
    </source>
</evidence>
<dbReference type="NCBIfam" id="TIGR01036">
    <property type="entry name" value="pyrD_sub2"/>
    <property type="match status" value="1"/>
</dbReference>
<evidence type="ECO:0000256" key="2">
    <source>
        <dbReference type="ARBA" id="ARBA00003125"/>
    </source>
</evidence>
<dbReference type="STRING" id="314260.PB2503_07247"/>
<evidence type="ECO:0000313" key="16">
    <source>
        <dbReference type="EMBL" id="ADM09515.1"/>
    </source>
</evidence>
<feature type="domain" description="Dihydroorotate dehydrogenase catalytic" evidence="15">
    <location>
        <begin position="42"/>
        <end position="327"/>
    </location>
</feature>
<dbReference type="NCBIfam" id="NF003652">
    <property type="entry name" value="PRK05286.2-5"/>
    <property type="match status" value="1"/>
</dbReference>
<dbReference type="Proteomes" id="UP000001302">
    <property type="component" value="Chromosome"/>
</dbReference>
<dbReference type="SUPFAM" id="SSF51395">
    <property type="entry name" value="FMN-linked oxidoreductases"/>
    <property type="match status" value="1"/>
</dbReference>
<evidence type="ECO:0000313" key="17">
    <source>
        <dbReference type="Proteomes" id="UP000001302"/>
    </source>
</evidence>
<dbReference type="GO" id="GO:0106430">
    <property type="term" value="F:dihydroorotate dehydrogenase (quinone) activity"/>
    <property type="evidence" value="ECO:0007669"/>
    <property type="project" value="UniProtKB-EC"/>
</dbReference>
<comment type="cofactor">
    <cofactor evidence="1">
        <name>FMN</name>
        <dbReference type="ChEBI" id="CHEBI:58210"/>
    </cofactor>
</comment>
<dbReference type="InterPro" id="IPR001295">
    <property type="entry name" value="Dihydroorotate_DH_CS"/>
</dbReference>
<evidence type="ECO:0000256" key="11">
    <source>
        <dbReference type="ARBA" id="ARBA00023002"/>
    </source>
</evidence>
<gene>
    <name evidence="16" type="ordered locus">PB2503_07247</name>
</gene>
<comment type="subcellular location">
    <subcellularLocation>
        <location evidence="3">Membrane</location>
    </subcellularLocation>
</comment>
<evidence type="ECO:0000259" key="15">
    <source>
        <dbReference type="Pfam" id="PF01180"/>
    </source>
</evidence>
<evidence type="ECO:0000256" key="9">
    <source>
        <dbReference type="ARBA" id="ARBA00022643"/>
    </source>
</evidence>
<dbReference type="PANTHER" id="PTHR48109">
    <property type="entry name" value="DIHYDROOROTATE DEHYDROGENASE (QUINONE), MITOCHONDRIAL-RELATED"/>
    <property type="match status" value="1"/>
</dbReference>
<dbReference type="PANTHER" id="PTHR48109:SF4">
    <property type="entry name" value="DIHYDROOROTATE DEHYDROGENASE (QUINONE), MITOCHONDRIAL"/>
    <property type="match status" value="1"/>
</dbReference>
<protein>
    <recommendedName>
        <fullName evidence="7 14">Dihydroorotate dehydrogenase (quinone)</fullName>
        <ecNumber evidence="6 14">1.3.5.2</ecNumber>
    </recommendedName>
</protein>
<name>E0TEU3_PARBH</name>
<dbReference type="Gene3D" id="3.20.20.70">
    <property type="entry name" value="Aldolase class I"/>
    <property type="match status" value="1"/>
</dbReference>
<dbReference type="Pfam" id="PF01180">
    <property type="entry name" value="DHO_dh"/>
    <property type="match status" value="1"/>
</dbReference>
<evidence type="ECO:0000256" key="8">
    <source>
        <dbReference type="ARBA" id="ARBA00022630"/>
    </source>
</evidence>
<dbReference type="KEGG" id="pbr:PB2503_07247"/>
<keyword evidence="9" id="KW-0288">FMN</keyword>
<dbReference type="CDD" id="cd04738">
    <property type="entry name" value="DHOD_2_like"/>
    <property type="match status" value="1"/>
</dbReference>
<evidence type="ECO:0000256" key="1">
    <source>
        <dbReference type="ARBA" id="ARBA00001917"/>
    </source>
</evidence>
<evidence type="ECO:0000256" key="13">
    <source>
        <dbReference type="ARBA" id="ARBA00048639"/>
    </source>
</evidence>
<dbReference type="InterPro" id="IPR005720">
    <property type="entry name" value="Dihydroorotate_DH_cat"/>
</dbReference>
<dbReference type="GO" id="GO:0005737">
    <property type="term" value="C:cytoplasm"/>
    <property type="evidence" value="ECO:0007669"/>
    <property type="project" value="InterPro"/>
</dbReference>
<keyword evidence="10" id="KW-0665">Pyrimidine biosynthesis</keyword>
<sequence length="344" mass="36549">MISEIAMSALRRVDPERAHRLTIAALRTGIVPGMAADQWPSLHTEIAGLTLPNPLGLAAGFDKNAQVPDPCLRLGFGFVEVGAVTLKAQPGNPRPRVFRLPQDFAVINRYGFNNDGLEAVAARLRARRGRTGVVGVNLGANKDSADRLKDFAVGAAALSPLVDFCTVNVSSPNTPGLRHLQEADTLRNLLSSLPSVMAPSTRLFLKVAPDLTDEAVADLAELVRSTPVDALIVSNTTISRPHLTSDPEETGGLSGRPLFDLSTRRLRDFASLLNGDVPLIGVGGIEDSDTAYQKILNGASALQLYTALIYKGPRLVVDILDGLADRLTVDGYPTVADAVGAAHR</sequence>
<proteinExistence type="inferred from homology"/>
<dbReference type="PROSITE" id="PS00912">
    <property type="entry name" value="DHODEHASE_2"/>
    <property type="match status" value="1"/>
</dbReference>
<dbReference type="InterPro" id="IPR050074">
    <property type="entry name" value="DHO_dehydrogenase"/>
</dbReference>
<dbReference type="AlphaFoldDB" id="E0TEU3"/>
<dbReference type="OrthoDB" id="9802377at2"/>
<dbReference type="GO" id="GO:0006207">
    <property type="term" value="P:'de novo' pyrimidine nucleobase biosynthetic process"/>
    <property type="evidence" value="ECO:0007669"/>
    <property type="project" value="UniProtKB-UniRule"/>
</dbReference>
<comment type="function">
    <text evidence="2">Catalyzes the conversion of dihydroorotate to orotate with quinone as electron acceptor.</text>
</comment>
<organism evidence="16 17">
    <name type="scientific">Parvularcula bermudensis (strain ATCC BAA-594 / HTCC2503 / KCTC 12087)</name>
    <dbReference type="NCBI Taxonomy" id="314260"/>
    <lineage>
        <taxon>Bacteria</taxon>
        <taxon>Pseudomonadati</taxon>
        <taxon>Pseudomonadota</taxon>
        <taxon>Alphaproteobacteria</taxon>
        <taxon>Parvularculales</taxon>
        <taxon>Parvularculaceae</taxon>
        <taxon>Parvularcula</taxon>
    </lineage>
</organism>
<evidence type="ECO:0000256" key="7">
    <source>
        <dbReference type="ARBA" id="ARBA00018366"/>
    </source>
</evidence>
<dbReference type="PROSITE" id="PS00911">
    <property type="entry name" value="DHODEHASE_1"/>
    <property type="match status" value="1"/>
</dbReference>
<reference evidence="17" key="1">
    <citation type="submission" date="2010-08" db="EMBL/GenBank/DDBJ databases">
        <title>Genome sequence of Parvularcula bermudensis HTCC2503.</title>
        <authorList>
            <person name="Kang D.-M."/>
            <person name="Oh H.-M."/>
            <person name="Cho J.-C."/>
        </authorList>
    </citation>
    <scope>NUCLEOTIDE SEQUENCE [LARGE SCALE GENOMIC DNA]</scope>
    <source>
        <strain evidence="17">ATCC BAA-594 / HTCC2503 / KCTC 12087</strain>
    </source>
</reference>
<evidence type="ECO:0000256" key="12">
    <source>
        <dbReference type="ARBA" id="ARBA00023136"/>
    </source>
</evidence>
<dbReference type="PIRSF" id="PIRSF000164">
    <property type="entry name" value="DHO_oxidase"/>
    <property type="match status" value="1"/>
</dbReference>
<dbReference type="EC" id="1.3.5.2" evidence="6 14"/>
<dbReference type="InterPro" id="IPR013785">
    <property type="entry name" value="Aldolase_TIM"/>
</dbReference>
<dbReference type="HOGENOM" id="CLU_013640_2_1_5"/>
<accession>E0TEU3</accession>
<dbReference type="GO" id="GO:0044205">
    <property type="term" value="P:'de novo' UMP biosynthetic process"/>
    <property type="evidence" value="ECO:0007669"/>
    <property type="project" value="UniProtKB-UniPathway"/>
</dbReference>
<dbReference type="GO" id="GO:0016020">
    <property type="term" value="C:membrane"/>
    <property type="evidence" value="ECO:0007669"/>
    <property type="project" value="UniProtKB-SubCell"/>
</dbReference>
<evidence type="ECO:0000256" key="5">
    <source>
        <dbReference type="ARBA" id="ARBA00005359"/>
    </source>
</evidence>
<dbReference type="NCBIfam" id="NF003645">
    <property type="entry name" value="PRK05286.1-2"/>
    <property type="match status" value="1"/>
</dbReference>
<evidence type="ECO:0000256" key="14">
    <source>
        <dbReference type="NCBIfam" id="TIGR01036"/>
    </source>
</evidence>
<dbReference type="InterPro" id="IPR012135">
    <property type="entry name" value="Dihydroorotate_DH_1_2"/>
</dbReference>
<evidence type="ECO:0000256" key="6">
    <source>
        <dbReference type="ARBA" id="ARBA00012791"/>
    </source>
</evidence>
<comment type="pathway">
    <text evidence="4">Pyrimidine metabolism; UMP biosynthesis via de novo pathway; orotate from (S)-dihydroorotate (quinone route): step 1/1.</text>
</comment>
<evidence type="ECO:0000256" key="3">
    <source>
        <dbReference type="ARBA" id="ARBA00004370"/>
    </source>
</evidence>
<keyword evidence="8" id="KW-0285">Flavoprotein</keyword>
<dbReference type="eggNOG" id="COG0167">
    <property type="taxonomic scope" value="Bacteria"/>
</dbReference>
<keyword evidence="17" id="KW-1185">Reference proteome</keyword>
<dbReference type="EMBL" id="CP002156">
    <property type="protein sequence ID" value="ADM09515.1"/>
    <property type="molecule type" value="Genomic_DNA"/>
</dbReference>
<keyword evidence="12" id="KW-0472">Membrane</keyword>
<keyword evidence="11" id="KW-0560">Oxidoreductase</keyword>
<dbReference type="UniPathway" id="UPA00070">
    <property type="reaction ID" value="UER00946"/>
</dbReference>
<dbReference type="InterPro" id="IPR005719">
    <property type="entry name" value="Dihydroorotate_DH_2"/>
</dbReference>